<organism evidence="3 4">
    <name type="scientific">Candidatus Kerfeldbacteria bacterium CG15_BIG_FIL_POST_REV_8_21_14_020_45_12</name>
    <dbReference type="NCBI Taxonomy" id="2014247"/>
    <lineage>
        <taxon>Bacteria</taxon>
        <taxon>Candidatus Kerfeldiibacteriota</taxon>
    </lineage>
</organism>
<dbReference type="Proteomes" id="UP000230292">
    <property type="component" value="Unassembled WGS sequence"/>
</dbReference>
<evidence type="ECO:0000256" key="2">
    <source>
        <dbReference type="SAM" id="SignalP"/>
    </source>
</evidence>
<name>A0A2M7H519_9BACT</name>
<feature type="chain" id="PRO_5014934917" description="DoxX family protein" evidence="2">
    <location>
        <begin position="27"/>
        <end position="330"/>
    </location>
</feature>
<keyword evidence="1" id="KW-1133">Transmembrane helix</keyword>
<feature type="transmembrane region" description="Helical" evidence="1">
    <location>
        <begin position="194"/>
        <end position="215"/>
    </location>
</feature>
<sequence>MTNTVKYKLFGFLTLLLALEPLTASAHVKWFVDSDDILAHETVYLSLANPAILIWVVIVIGLASISILLDRKITALPSLLQQKMESWKPMINRLFYLLIATWLIINSYQGFLLSPNFQVTSLPENLLLFVQFITGLTVFLRKLHPLAGGLLLITYLGSAILNPGVEVFENIFVIGIALYLAFHDNVKIKKLPQANVWAIPILRVTTGASLIILAFTEKLLHPALAYAFLAKHNLNFMPMLGMNWFNDQLFVISAGMTEVVFGIILIMGTITRINTLALSFFFVSTTIILGPSEVMGHLPFFGTALLLIFFGSGEKLKIKIQRPNQLGNST</sequence>
<feature type="transmembrane region" description="Helical" evidence="1">
    <location>
        <begin position="167"/>
        <end position="182"/>
    </location>
</feature>
<protein>
    <recommendedName>
        <fullName evidence="5">DoxX family protein</fullName>
    </recommendedName>
</protein>
<keyword evidence="1" id="KW-0472">Membrane</keyword>
<feature type="signal peptide" evidence="2">
    <location>
        <begin position="1"/>
        <end position="26"/>
    </location>
</feature>
<evidence type="ECO:0000313" key="3">
    <source>
        <dbReference type="EMBL" id="PIW37320.1"/>
    </source>
</evidence>
<gene>
    <name evidence="3" type="ORF">COW24_00675</name>
</gene>
<accession>A0A2M7H519</accession>
<dbReference type="GO" id="GO:0016020">
    <property type="term" value="C:membrane"/>
    <property type="evidence" value="ECO:0007669"/>
    <property type="project" value="UniProtKB-SubCell"/>
</dbReference>
<proteinExistence type="predicted"/>
<evidence type="ECO:0008006" key="5">
    <source>
        <dbReference type="Google" id="ProtNLM"/>
    </source>
</evidence>
<feature type="transmembrane region" description="Helical" evidence="1">
    <location>
        <begin position="296"/>
        <end position="313"/>
    </location>
</feature>
<evidence type="ECO:0000313" key="4">
    <source>
        <dbReference type="Proteomes" id="UP000230292"/>
    </source>
</evidence>
<evidence type="ECO:0000256" key="1">
    <source>
        <dbReference type="SAM" id="Phobius"/>
    </source>
</evidence>
<keyword evidence="1" id="KW-0812">Transmembrane</keyword>
<dbReference type="EMBL" id="PFGC01000010">
    <property type="protein sequence ID" value="PIW37320.1"/>
    <property type="molecule type" value="Genomic_DNA"/>
</dbReference>
<comment type="caution">
    <text evidence="3">The sequence shown here is derived from an EMBL/GenBank/DDBJ whole genome shotgun (WGS) entry which is preliminary data.</text>
</comment>
<keyword evidence="2" id="KW-0732">Signal</keyword>
<feature type="transmembrane region" description="Helical" evidence="1">
    <location>
        <begin position="90"/>
        <end position="111"/>
    </location>
</feature>
<dbReference type="AlphaFoldDB" id="A0A2M7H519"/>
<feature type="transmembrane region" description="Helical" evidence="1">
    <location>
        <begin position="248"/>
        <end position="266"/>
    </location>
</feature>
<feature type="transmembrane region" description="Helical" evidence="1">
    <location>
        <begin position="50"/>
        <end position="69"/>
    </location>
</feature>
<reference evidence="3 4" key="1">
    <citation type="submission" date="2017-09" db="EMBL/GenBank/DDBJ databases">
        <title>Depth-based differentiation of microbial function through sediment-hosted aquifers and enrichment of novel symbionts in the deep terrestrial subsurface.</title>
        <authorList>
            <person name="Probst A.J."/>
            <person name="Ladd B."/>
            <person name="Jarett J.K."/>
            <person name="Geller-Mcgrath D.E."/>
            <person name="Sieber C.M."/>
            <person name="Emerson J.B."/>
            <person name="Anantharaman K."/>
            <person name="Thomas B.C."/>
            <person name="Malmstrom R."/>
            <person name="Stieglmeier M."/>
            <person name="Klingl A."/>
            <person name="Woyke T."/>
            <person name="Ryan C.M."/>
            <person name="Banfield J.F."/>
        </authorList>
    </citation>
    <scope>NUCLEOTIDE SEQUENCE [LARGE SCALE GENOMIC DNA]</scope>
    <source>
        <strain evidence="3">CG15_BIG_FIL_POST_REV_8_21_14_020_45_12</strain>
    </source>
</reference>
<feature type="transmembrane region" description="Helical" evidence="1">
    <location>
        <begin position="273"/>
        <end position="290"/>
    </location>
</feature>